<gene>
    <name evidence="2" type="ORF">EOD41_12660</name>
</gene>
<protein>
    <submittedName>
        <fullName evidence="2">Dihydrofolate reductase</fullName>
    </submittedName>
</protein>
<dbReference type="SUPFAM" id="SSF53597">
    <property type="entry name" value="Dihydrofolate reductase-like"/>
    <property type="match status" value="1"/>
</dbReference>
<name>A0A3S2Y2E7_9SPHI</name>
<dbReference type="PANTHER" id="PTHR38011">
    <property type="entry name" value="DIHYDROFOLATE REDUCTASE FAMILY PROTEIN (AFU_ORTHOLOGUE AFUA_8G06820)"/>
    <property type="match status" value="1"/>
</dbReference>
<dbReference type="PANTHER" id="PTHR38011:SF11">
    <property type="entry name" value="2,5-DIAMINO-6-RIBOSYLAMINO-4(3H)-PYRIMIDINONE 5'-PHOSPHATE REDUCTASE"/>
    <property type="match status" value="1"/>
</dbReference>
<dbReference type="GO" id="GO:0008703">
    <property type="term" value="F:5-amino-6-(5-phosphoribosylamino)uracil reductase activity"/>
    <property type="evidence" value="ECO:0007669"/>
    <property type="project" value="InterPro"/>
</dbReference>
<sequence length="193" mass="21632">MGNIVLFMHSSLDGFAAGTQGELNWVHVDEEIFDYIGKRITKTNTALYGRVTFEMMESYWPTAADQPGASKHDREHAAWYASARKVVLSNTLDETALKNTTVIGKDYATAIRKLKNETTGEILLFGSPTTAHALFAENLIDDCWLFVNPVLLGEGIPVFRDLKEKQLLKLLQTHVFSSGVVCLHHELLHENNQ</sequence>
<dbReference type="Proteomes" id="UP000282759">
    <property type="component" value="Unassembled WGS sequence"/>
</dbReference>
<dbReference type="Pfam" id="PF01872">
    <property type="entry name" value="RibD_C"/>
    <property type="match status" value="1"/>
</dbReference>
<dbReference type="InterPro" id="IPR002734">
    <property type="entry name" value="RibDG_C"/>
</dbReference>
<proteinExistence type="predicted"/>
<accession>A0A3S2Y2E7</accession>
<keyword evidence="3" id="KW-1185">Reference proteome</keyword>
<dbReference type="RefSeq" id="WP_127705442.1">
    <property type="nucleotide sequence ID" value="NZ_SACK01000005.1"/>
</dbReference>
<evidence type="ECO:0000259" key="1">
    <source>
        <dbReference type="Pfam" id="PF01872"/>
    </source>
</evidence>
<dbReference type="AlphaFoldDB" id="A0A3S2Y2E7"/>
<reference evidence="2 3" key="1">
    <citation type="submission" date="2019-01" db="EMBL/GenBank/DDBJ databases">
        <authorList>
            <person name="Chen W.-M."/>
        </authorList>
    </citation>
    <scope>NUCLEOTIDE SEQUENCE [LARGE SCALE GENOMIC DNA]</scope>
    <source>
        <strain evidence="2 3">YBJ-36</strain>
    </source>
</reference>
<dbReference type="OrthoDB" id="195113at2"/>
<feature type="domain" description="Bacterial bifunctional deaminase-reductase C-terminal" evidence="1">
    <location>
        <begin position="4"/>
        <end position="181"/>
    </location>
</feature>
<comment type="caution">
    <text evidence="2">The sequence shown here is derived from an EMBL/GenBank/DDBJ whole genome shotgun (WGS) entry which is preliminary data.</text>
</comment>
<dbReference type="GO" id="GO:0009231">
    <property type="term" value="P:riboflavin biosynthetic process"/>
    <property type="evidence" value="ECO:0007669"/>
    <property type="project" value="InterPro"/>
</dbReference>
<dbReference type="InterPro" id="IPR050765">
    <property type="entry name" value="Riboflavin_Biosynth_HTPR"/>
</dbReference>
<evidence type="ECO:0000313" key="2">
    <source>
        <dbReference type="EMBL" id="RVU00329.1"/>
    </source>
</evidence>
<evidence type="ECO:0000313" key="3">
    <source>
        <dbReference type="Proteomes" id="UP000282759"/>
    </source>
</evidence>
<dbReference type="InterPro" id="IPR024072">
    <property type="entry name" value="DHFR-like_dom_sf"/>
</dbReference>
<dbReference type="Gene3D" id="3.40.430.10">
    <property type="entry name" value="Dihydrofolate Reductase, subunit A"/>
    <property type="match status" value="1"/>
</dbReference>
<dbReference type="EMBL" id="SACK01000005">
    <property type="protein sequence ID" value="RVU00329.1"/>
    <property type="molecule type" value="Genomic_DNA"/>
</dbReference>
<organism evidence="2 3">
    <name type="scientific">Mucilaginibacter limnophilus</name>
    <dbReference type="NCBI Taxonomy" id="1932778"/>
    <lineage>
        <taxon>Bacteria</taxon>
        <taxon>Pseudomonadati</taxon>
        <taxon>Bacteroidota</taxon>
        <taxon>Sphingobacteriia</taxon>
        <taxon>Sphingobacteriales</taxon>
        <taxon>Sphingobacteriaceae</taxon>
        <taxon>Mucilaginibacter</taxon>
    </lineage>
</organism>